<dbReference type="InterPro" id="IPR014009">
    <property type="entry name" value="PIK_FAT"/>
</dbReference>
<dbReference type="InterPro" id="IPR036738">
    <property type="entry name" value="FRB_sf"/>
</dbReference>
<comment type="catalytic activity">
    <reaction evidence="9">
        <text>L-threonyl-[protein] + ATP = O-phospho-L-threonyl-[protein] + ADP + H(+)</text>
        <dbReference type="Rhea" id="RHEA:46608"/>
        <dbReference type="Rhea" id="RHEA-COMP:11060"/>
        <dbReference type="Rhea" id="RHEA-COMP:11605"/>
        <dbReference type="ChEBI" id="CHEBI:15378"/>
        <dbReference type="ChEBI" id="CHEBI:30013"/>
        <dbReference type="ChEBI" id="CHEBI:30616"/>
        <dbReference type="ChEBI" id="CHEBI:61977"/>
        <dbReference type="ChEBI" id="CHEBI:456216"/>
        <dbReference type="EC" id="2.7.11.1"/>
    </reaction>
</comment>
<keyword evidence="6" id="KW-0418">Kinase</keyword>
<evidence type="ECO:0000256" key="4">
    <source>
        <dbReference type="ARBA" id="ARBA00022737"/>
    </source>
</evidence>
<dbReference type="GO" id="GO:0045787">
    <property type="term" value="P:positive regulation of cell cycle"/>
    <property type="evidence" value="ECO:0007669"/>
    <property type="project" value="UniProtKB-ARBA"/>
</dbReference>
<feature type="domain" description="FAT" evidence="13">
    <location>
        <begin position="149"/>
        <end position="532"/>
    </location>
</feature>
<gene>
    <name evidence="14" type="ORF">EB796_014825</name>
</gene>
<dbReference type="OrthoDB" id="2250022at2759"/>
<proteinExistence type="inferred from homology"/>
<evidence type="ECO:0000256" key="6">
    <source>
        <dbReference type="ARBA" id="ARBA00022777"/>
    </source>
</evidence>
<dbReference type="InterPro" id="IPR036940">
    <property type="entry name" value="PI3/4_kinase_cat_sf"/>
</dbReference>
<keyword evidence="4" id="KW-0677">Repeat</keyword>
<dbReference type="PROSITE" id="PS50290">
    <property type="entry name" value="PI3_4_KINASE_3"/>
    <property type="match status" value="1"/>
</dbReference>
<dbReference type="InterPro" id="IPR057564">
    <property type="entry name" value="HEAT_ATR"/>
</dbReference>
<dbReference type="InterPro" id="IPR009076">
    <property type="entry name" value="FRB_dom"/>
</dbReference>
<evidence type="ECO:0000259" key="13">
    <source>
        <dbReference type="PROSITE" id="PS51189"/>
    </source>
</evidence>
<dbReference type="Gene3D" id="3.30.1010.10">
    <property type="entry name" value="Phosphatidylinositol 3-kinase Catalytic Subunit, Chain A, domain 4"/>
    <property type="match status" value="1"/>
</dbReference>
<dbReference type="SMART" id="SM00146">
    <property type="entry name" value="PI3Kc"/>
    <property type="match status" value="1"/>
</dbReference>
<dbReference type="GO" id="GO:0016242">
    <property type="term" value="P:negative regulation of macroautophagy"/>
    <property type="evidence" value="ECO:0007669"/>
    <property type="project" value="TreeGrafter"/>
</dbReference>
<dbReference type="FunFam" id="1.20.120.150:FF:000001">
    <property type="entry name" value="Serine/threonine-protein kinase TOR"/>
    <property type="match status" value="1"/>
</dbReference>
<dbReference type="EC" id="2.7.11.1" evidence="2"/>
<comment type="similarity">
    <text evidence="1">Belongs to the PI3/PI4-kinase family.</text>
</comment>
<dbReference type="GO" id="GO:0038202">
    <property type="term" value="P:TORC1 signaling"/>
    <property type="evidence" value="ECO:0007669"/>
    <property type="project" value="TreeGrafter"/>
</dbReference>
<dbReference type="PROSITE" id="PS51189">
    <property type="entry name" value="FAT"/>
    <property type="match status" value="1"/>
</dbReference>
<name>A0A7J7JMM5_BUGNE</name>
<dbReference type="InterPro" id="IPR026683">
    <property type="entry name" value="TOR_cat"/>
</dbReference>
<dbReference type="FunFam" id="3.30.1010.10:FF:000004">
    <property type="entry name" value="Serine/threonine-protein kinase TOR"/>
    <property type="match status" value="1"/>
</dbReference>
<dbReference type="SMART" id="SM01345">
    <property type="entry name" value="Rapamycin_bind"/>
    <property type="match status" value="1"/>
</dbReference>
<dbReference type="GO" id="GO:0005737">
    <property type="term" value="C:cytoplasm"/>
    <property type="evidence" value="ECO:0007669"/>
    <property type="project" value="TreeGrafter"/>
</dbReference>
<evidence type="ECO:0000256" key="5">
    <source>
        <dbReference type="ARBA" id="ARBA00022741"/>
    </source>
</evidence>
<dbReference type="SUPFAM" id="SSF56112">
    <property type="entry name" value="Protein kinase-like (PK-like)"/>
    <property type="match status" value="1"/>
</dbReference>
<dbReference type="PROSITE" id="PS00915">
    <property type="entry name" value="PI3_4_KINASE_1"/>
    <property type="match status" value="1"/>
</dbReference>
<dbReference type="Proteomes" id="UP000593567">
    <property type="component" value="Unassembled WGS sequence"/>
</dbReference>
<keyword evidence="5" id="KW-0547">Nucleotide-binding</keyword>
<comment type="caution">
    <text evidence="14">The sequence shown here is derived from an EMBL/GenBank/DDBJ whole genome shotgun (WGS) entry which is preliminary data.</text>
</comment>
<keyword evidence="7" id="KW-0067">ATP-binding</keyword>
<evidence type="ECO:0000256" key="10">
    <source>
        <dbReference type="ARBA" id="ARBA00048679"/>
    </source>
</evidence>
<dbReference type="InterPro" id="IPR011009">
    <property type="entry name" value="Kinase-like_dom_sf"/>
</dbReference>
<dbReference type="GO" id="GO:0045930">
    <property type="term" value="P:negative regulation of mitotic cell cycle"/>
    <property type="evidence" value="ECO:0007669"/>
    <property type="project" value="UniProtKB-ARBA"/>
</dbReference>
<dbReference type="EMBL" id="VXIV02002195">
    <property type="protein sequence ID" value="KAF6026864.1"/>
    <property type="molecule type" value="Genomic_DNA"/>
</dbReference>
<dbReference type="GO" id="GO:0004674">
    <property type="term" value="F:protein serine/threonine kinase activity"/>
    <property type="evidence" value="ECO:0007669"/>
    <property type="project" value="UniProtKB-EC"/>
</dbReference>
<dbReference type="GO" id="GO:0031931">
    <property type="term" value="C:TORC1 complex"/>
    <property type="evidence" value="ECO:0007669"/>
    <property type="project" value="UniProtKB-ARBA"/>
</dbReference>
<dbReference type="PROSITE" id="PS00916">
    <property type="entry name" value="PI3_4_KINASE_2"/>
    <property type="match status" value="1"/>
</dbReference>
<evidence type="ECO:0000259" key="12">
    <source>
        <dbReference type="PROSITE" id="PS50290"/>
    </source>
</evidence>
<dbReference type="AlphaFoldDB" id="A0A7J7JMM5"/>
<evidence type="ECO:0000256" key="9">
    <source>
        <dbReference type="ARBA" id="ARBA00047899"/>
    </source>
</evidence>
<dbReference type="InterPro" id="IPR000403">
    <property type="entry name" value="PI3/4_kinase_cat_dom"/>
</dbReference>
<dbReference type="InterPro" id="IPR018936">
    <property type="entry name" value="PI3/4_kinase_CS"/>
</dbReference>
<evidence type="ECO:0000313" key="15">
    <source>
        <dbReference type="Proteomes" id="UP000593567"/>
    </source>
</evidence>
<evidence type="ECO:0000256" key="7">
    <source>
        <dbReference type="ARBA" id="ARBA00022840"/>
    </source>
</evidence>
<feature type="compositionally biased region" description="Basic residues" evidence="11">
    <location>
        <begin position="1003"/>
        <end position="1016"/>
    </location>
</feature>
<dbReference type="InterPro" id="IPR050517">
    <property type="entry name" value="DDR_Repair_Kinase"/>
</dbReference>
<comment type="catalytic activity">
    <reaction evidence="10">
        <text>L-seryl-[protein] + ATP = O-phospho-L-seryl-[protein] + ADP + H(+)</text>
        <dbReference type="Rhea" id="RHEA:17989"/>
        <dbReference type="Rhea" id="RHEA-COMP:9863"/>
        <dbReference type="Rhea" id="RHEA-COMP:11604"/>
        <dbReference type="ChEBI" id="CHEBI:15378"/>
        <dbReference type="ChEBI" id="CHEBI:29999"/>
        <dbReference type="ChEBI" id="CHEBI:30616"/>
        <dbReference type="ChEBI" id="CHEBI:83421"/>
        <dbReference type="ChEBI" id="CHEBI:456216"/>
        <dbReference type="EC" id="2.7.11.1"/>
    </reaction>
</comment>
<accession>A0A7J7JMM5</accession>
<dbReference type="PANTHER" id="PTHR11139:SF9">
    <property type="entry name" value="SERINE_THREONINE-PROTEIN KINASE MTOR"/>
    <property type="match status" value="1"/>
</dbReference>
<dbReference type="PANTHER" id="PTHR11139">
    <property type="entry name" value="ATAXIA TELANGIECTASIA MUTATED ATM -RELATED"/>
    <property type="match status" value="1"/>
</dbReference>
<evidence type="ECO:0000256" key="3">
    <source>
        <dbReference type="ARBA" id="ARBA00022679"/>
    </source>
</evidence>
<dbReference type="GO" id="GO:0005524">
    <property type="term" value="F:ATP binding"/>
    <property type="evidence" value="ECO:0007669"/>
    <property type="project" value="UniProtKB-KW"/>
</dbReference>
<evidence type="ECO:0000256" key="8">
    <source>
        <dbReference type="ARBA" id="ARBA00023306"/>
    </source>
</evidence>
<dbReference type="FunFam" id="1.10.1070.11:FF:000007">
    <property type="entry name" value="Serine/threonine-protein kinase TOR"/>
    <property type="match status" value="1"/>
</dbReference>
<dbReference type="InterPro" id="IPR003151">
    <property type="entry name" value="PIK-rel_kinase_FAT"/>
</dbReference>
<dbReference type="GO" id="GO:0005634">
    <property type="term" value="C:nucleus"/>
    <property type="evidence" value="ECO:0007669"/>
    <property type="project" value="TreeGrafter"/>
</dbReference>
<dbReference type="GO" id="GO:0045893">
    <property type="term" value="P:positive regulation of DNA-templated transcription"/>
    <property type="evidence" value="ECO:0007669"/>
    <property type="project" value="UniProtKB-ARBA"/>
</dbReference>
<evidence type="ECO:0000256" key="2">
    <source>
        <dbReference type="ARBA" id="ARBA00012513"/>
    </source>
</evidence>
<dbReference type="Pfam" id="PF02259">
    <property type="entry name" value="FAT"/>
    <property type="match status" value="1"/>
</dbReference>
<dbReference type="Gene3D" id="1.20.120.150">
    <property type="entry name" value="FKBP12-rapamycin binding domain"/>
    <property type="match status" value="1"/>
</dbReference>
<dbReference type="GO" id="GO:0044877">
    <property type="term" value="F:protein-containing complex binding"/>
    <property type="evidence" value="ECO:0007669"/>
    <property type="project" value="InterPro"/>
</dbReference>
<dbReference type="GO" id="GO:0010605">
    <property type="term" value="P:negative regulation of macromolecule metabolic process"/>
    <property type="evidence" value="ECO:0007669"/>
    <property type="project" value="UniProtKB-ARBA"/>
</dbReference>
<dbReference type="Gene3D" id="1.10.1070.11">
    <property type="entry name" value="Phosphatidylinositol 3-/4-kinase, catalytic domain"/>
    <property type="match status" value="1"/>
</dbReference>
<dbReference type="SUPFAM" id="SSF47212">
    <property type="entry name" value="FKBP12-rapamycin-binding domain of FKBP-rapamycin-associated protein (FRAP)"/>
    <property type="match status" value="1"/>
</dbReference>
<dbReference type="Pfam" id="PF23593">
    <property type="entry name" value="HEAT_ATR"/>
    <property type="match status" value="1"/>
</dbReference>
<evidence type="ECO:0000256" key="1">
    <source>
        <dbReference type="ARBA" id="ARBA00011031"/>
    </source>
</evidence>
<dbReference type="Pfam" id="PF08771">
    <property type="entry name" value="FRB_dom"/>
    <property type="match status" value="1"/>
</dbReference>
<evidence type="ECO:0000313" key="14">
    <source>
        <dbReference type="EMBL" id="KAF6026864.1"/>
    </source>
</evidence>
<evidence type="ECO:0000256" key="11">
    <source>
        <dbReference type="SAM" id="MobiDB-lite"/>
    </source>
</evidence>
<keyword evidence="8" id="KW-0131">Cell cycle</keyword>
<feature type="compositionally biased region" description="Basic and acidic residues" evidence="11">
    <location>
        <begin position="1031"/>
        <end position="1041"/>
    </location>
</feature>
<keyword evidence="3" id="KW-0808">Transferase</keyword>
<protein>
    <recommendedName>
        <fullName evidence="2">non-specific serine/threonine protein kinase</fullName>
        <ecNumber evidence="2">2.7.11.1</ecNumber>
    </recommendedName>
</protein>
<dbReference type="Pfam" id="PF00454">
    <property type="entry name" value="PI3_PI4_kinase"/>
    <property type="match status" value="1"/>
</dbReference>
<keyword evidence="15" id="KW-1185">Reference proteome</keyword>
<dbReference type="CDD" id="cd05169">
    <property type="entry name" value="PIKKc_TOR"/>
    <property type="match status" value="1"/>
</dbReference>
<feature type="domain" description="PI3K/PI4K catalytic" evidence="12">
    <location>
        <begin position="705"/>
        <end position="1023"/>
    </location>
</feature>
<dbReference type="GO" id="GO:2000243">
    <property type="term" value="P:positive regulation of reproductive process"/>
    <property type="evidence" value="ECO:0007669"/>
    <property type="project" value="UniProtKB-ARBA"/>
</dbReference>
<organism evidence="14 15">
    <name type="scientific">Bugula neritina</name>
    <name type="common">Brown bryozoan</name>
    <name type="synonym">Sertularia neritina</name>
    <dbReference type="NCBI Taxonomy" id="10212"/>
    <lineage>
        <taxon>Eukaryota</taxon>
        <taxon>Metazoa</taxon>
        <taxon>Spiralia</taxon>
        <taxon>Lophotrochozoa</taxon>
        <taxon>Bryozoa</taxon>
        <taxon>Gymnolaemata</taxon>
        <taxon>Cheilostomatida</taxon>
        <taxon>Flustrina</taxon>
        <taxon>Buguloidea</taxon>
        <taxon>Bugulidae</taxon>
        <taxon>Bugula</taxon>
    </lineage>
</organism>
<reference evidence="14" key="1">
    <citation type="submission" date="2020-06" db="EMBL/GenBank/DDBJ databases">
        <title>Draft genome of Bugula neritina, a colonial animal packing powerful symbionts and potential medicines.</title>
        <authorList>
            <person name="Rayko M."/>
        </authorList>
    </citation>
    <scope>NUCLEOTIDE SEQUENCE [LARGE SCALE GENOMIC DNA]</scope>
    <source>
        <strain evidence="14">Kwan_BN1</strain>
    </source>
</reference>
<feature type="region of interest" description="Disordered" evidence="11">
    <location>
        <begin position="1002"/>
        <end position="1041"/>
    </location>
</feature>
<dbReference type="GO" id="GO:0031932">
    <property type="term" value="C:TORC2 complex"/>
    <property type="evidence" value="ECO:0007669"/>
    <property type="project" value="TreeGrafter"/>
</dbReference>
<sequence>MLPGGKIPGHFYEKLHQWEEAKRVYEEELIIERQSRNQIREASKPDGLRQPSRRRREATLGRMRCLEELGEWSLINDILEGDDVCSWTKANEELKVSMSRMAASSAWGNDDVTKMSSYVDYIARDTFDGLFYRSVLKILQVRHLKAVHSGDKEKEVDKARLVTLYYSEAHDYIHKARDLLSTELAALATESYNRAYGAMVNVQMLAELEEVIQYDLVVEQRECIREMWWKRMNGCQKTVQDWSKLLRVHSLVLEPQHDSKPWLKFASLCRRNGRMAMSAEILKKLQSVITEVSEGVQLKIQIASLKHDWQDDKLEKVKGLKRLRKFVSSNGVKLSQCRSEGRSLLSKCYVMLGSWTEITYGYTTEKLPEILGHYREACNRDSKWYKAWHAFAYTNFEAVLLYKSVSQEAGEPHNPVSSGGSSREVDIVRFCVDAIEGFFRSISLSDGNSLQDTLRLLTLWFDYGEEGRVYDSLVKGLDLIKIENWLQVIPQLIARIDTNRQRVGKLIHKLLCDISKHHPQALIYPLTVAAKSNVTQRRDAALKILDSMKEHSPKLVRQAMLVSEELIRVAILWHELWHEGLEEASRLYFGDRNVKGMFETLEPLHQMLEKGPQTLKETSFQHAYGVELNEALEWCKKYQRTHNVKELTKAWDSYYHVFRRISKQLPMLTSLELQYVSPKLLEARDLELAVPGTYDTKEVVGIQRVHSSFQVITSKQRPRKLSIYGSNGKEYQFVLKGHEDLRQDERVMQLFGLVNSLLLANMDTCRHNLTIQRYSAIPLSTNSGLLGWVPHCDTLHSLIRDYREKKKILLNIEHRIMMRMAPDYDHLTLMQKVEVFEYALDNTTGDDLAKIIWFKSPTSEVWFDRRTNYTRSLAVMSMVGYVLGLGDRHPSNLMLDRESGKIVHIDFGDCFEVAMSREKFPEKIPFRLTRMLINAMEVTGIDGNYRMTCERVMKVLRDNKDSVMAVLEAFVYDPLLNWWLMEGKGVIHIWYRVCIGRAGNRQQKSKVGQRKRHQHRGVVFQRTPGGARQSEGIEYREARER</sequence>